<reference evidence="2 3" key="1">
    <citation type="submission" date="2024-04" db="EMBL/GenBank/DDBJ databases">
        <authorList>
            <person name="Rising A."/>
            <person name="Reimegard J."/>
            <person name="Sonavane S."/>
            <person name="Akerstrom W."/>
            <person name="Nylinder S."/>
            <person name="Hedman E."/>
            <person name="Kallberg Y."/>
        </authorList>
    </citation>
    <scope>NUCLEOTIDE SEQUENCE [LARGE SCALE GENOMIC DNA]</scope>
</reference>
<keyword evidence="1" id="KW-0472">Membrane</keyword>
<dbReference type="AlphaFoldDB" id="A0AAV2BBJ2"/>
<feature type="transmembrane region" description="Helical" evidence="1">
    <location>
        <begin position="21"/>
        <end position="41"/>
    </location>
</feature>
<dbReference type="EMBL" id="CAXIEN010000322">
    <property type="protein sequence ID" value="CAL1293255.1"/>
    <property type="molecule type" value="Genomic_DNA"/>
</dbReference>
<dbReference type="Gene3D" id="3.40.720.10">
    <property type="entry name" value="Alkaline Phosphatase, subunit A"/>
    <property type="match status" value="1"/>
</dbReference>
<dbReference type="GO" id="GO:0005615">
    <property type="term" value="C:extracellular space"/>
    <property type="evidence" value="ECO:0007669"/>
    <property type="project" value="TreeGrafter"/>
</dbReference>
<protein>
    <submittedName>
        <fullName evidence="2">Uncharacterized protein</fullName>
    </submittedName>
</protein>
<sequence length="654" mass="75525">MTRSWRKFKNGGMRLMRLRCALFAGAAFGIIWMLHYAMLLMTKDVISDDEIDEAALRYGREETLACRHPILEISNSLIQKHIQDLGELKCDREEDWVETRKGTAFITAKAAKLHGKIKCKLSYIERVDDFNINFGNSLTLTSDDAPLKLEQDFFVVKCEGEDKKLWKTLGAAIHRNETLVEELKDIEPPPKSMKLNVIMYGLDSMSRMHFIRKLPKTYKYLTENLKGIVLEGYNIVGDGTPQALIPILTGFTEAELPETRKRVKNANFVDIYPFVWKNFSASGYVTAWAEEQPTVGTFTYRLKGFKEQPTDHSMRTFFLKLNKVMGNHPKLCLGNKPRHTLMLDWIQQFYEVYSDVPKFAFCFNSELSHDDYNYIGYADWDIERFLKYLSASGTLENTLLIVMSDHGHRFAPIRASQQGKQEERLPFFSFVLPPSMQEKYPLFVKNLKKNQNRLSTPFDIHATFLTLLYPDIPSQGDVAKRSISLFSEIPKERTCESASIESHWCACLSWSDISTTNSLAQTVGNSVISFINNLTKPQRDKCQELQLSKVMRLEKFIPNKDFLTFKKNADLDGRAGEFSDNTEVTEIIYQIQLLASPSRGIYEAIVKYSKLDDTYRINEHELSRINMYGNQEHCIHDDYPELRKYCYCKIQLST</sequence>
<evidence type="ECO:0000313" key="3">
    <source>
        <dbReference type="Proteomes" id="UP001497382"/>
    </source>
</evidence>
<dbReference type="SUPFAM" id="SSF53649">
    <property type="entry name" value="Alkaline phosphatase-like"/>
    <property type="match status" value="1"/>
</dbReference>
<evidence type="ECO:0000313" key="2">
    <source>
        <dbReference type="EMBL" id="CAL1293255.1"/>
    </source>
</evidence>
<gene>
    <name evidence="2" type="ORF">LARSCL_LOCUS18097</name>
</gene>
<dbReference type="FunFam" id="3.40.720.10:FF:000017">
    <property type="entry name" value="Predicted protein"/>
    <property type="match status" value="1"/>
</dbReference>
<dbReference type="Proteomes" id="UP001497382">
    <property type="component" value="Unassembled WGS sequence"/>
</dbReference>
<accession>A0AAV2BBJ2</accession>
<organism evidence="2 3">
    <name type="scientific">Larinioides sclopetarius</name>
    <dbReference type="NCBI Taxonomy" id="280406"/>
    <lineage>
        <taxon>Eukaryota</taxon>
        <taxon>Metazoa</taxon>
        <taxon>Ecdysozoa</taxon>
        <taxon>Arthropoda</taxon>
        <taxon>Chelicerata</taxon>
        <taxon>Arachnida</taxon>
        <taxon>Araneae</taxon>
        <taxon>Araneomorphae</taxon>
        <taxon>Entelegynae</taxon>
        <taxon>Araneoidea</taxon>
        <taxon>Araneidae</taxon>
        <taxon>Larinioides</taxon>
    </lineage>
</organism>
<dbReference type="InterPro" id="IPR017850">
    <property type="entry name" value="Alkaline_phosphatase_core_sf"/>
</dbReference>
<name>A0AAV2BBJ2_9ARAC</name>
<dbReference type="Pfam" id="PF02995">
    <property type="entry name" value="DUF229"/>
    <property type="match status" value="1"/>
</dbReference>
<keyword evidence="1" id="KW-1133">Transmembrane helix</keyword>
<proteinExistence type="predicted"/>
<dbReference type="CDD" id="cd16021">
    <property type="entry name" value="ALP_like"/>
    <property type="match status" value="1"/>
</dbReference>
<dbReference type="InterPro" id="IPR004245">
    <property type="entry name" value="DUF229"/>
</dbReference>
<comment type="caution">
    <text evidence="2">The sequence shown here is derived from an EMBL/GenBank/DDBJ whole genome shotgun (WGS) entry which is preliminary data.</text>
</comment>
<evidence type="ECO:0000256" key="1">
    <source>
        <dbReference type="SAM" id="Phobius"/>
    </source>
</evidence>
<dbReference type="PANTHER" id="PTHR10974:SF73">
    <property type="entry name" value="FI21235P1"/>
    <property type="match status" value="1"/>
</dbReference>
<dbReference type="PANTHER" id="PTHR10974">
    <property type="entry name" value="FI08016P-RELATED"/>
    <property type="match status" value="1"/>
</dbReference>
<keyword evidence="1" id="KW-0812">Transmembrane</keyword>
<keyword evidence="3" id="KW-1185">Reference proteome</keyword>